<keyword evidence="2 4" id="KW-0238">DNA-binding</keyword>
<name>A0ABW5WWW7_9STAP</name>
<evidence type="ECO:0000256" key="2">
    <source>
        <dbReference type="ARBA" id="ARBA00023125"/>
    </source>
</evidence>
<evidence type="ECO:0000313" key="6">
    <source>
        <dbReference type="EMBL" id="MFD2830982.1"/>
    </source>
</evidence>
<reference evidence="7" key="1">
    <citation type="journal article" date="2019" name="Int. J. Syst. Evol. Microbiol.">
        <title>The Global Catalogue of Microorganisms (GCM) 10K type strain sequencing project: providing services to taxonomists for standard genome sequencing and annotation.</title>
        <authorList>
            <consortium name="The Broad Institute Genomics Platform"/>
            <consortium name="The Broad Institute Genome Sequencing Center for Infectious Disease"/>
            <person name="Wu L."/>
            <person name="Ma J."/>
        </authorList>
    </citation>
    <scope>NUCLEOTIDE SEQUENCE [LARGE SCALE GENOMIC DNA]</scope>
    <source>
        <strain evidence="7">KCTC 33575</strain>
    </source>
</reference>
<dbReference type="InterPro" id="IPR050109">
    <property type="entry name" value="HTH-type_TetR-like_transc_reg"/>
</dbReference>
<dbReference type="RefSeq" id="WP_377774530.1">
    <property type="nucleotide sequence ID" value="NZ_JBHUOQ010000004.1"/>
</dbReference>
<evidence type="ECO:0000256" key="1">
    <source>
        <dbReference type="ARBA" id="ARBA00023015"/>
    </source>
</evidence>
<dbReference type="PANTHER" id="PTHR30055">
    <property type="entry name" value="HTH-TYPE TRANSCRIPTIONAL REGULATOR RUTR"/>
    <property type="match status" value="1"/>
</dbReference>
<feature type="domain" description="HTH tetR-type" evidence="5">
    <location>
        <begin position="1"/>
        <end position="61"/>
    </location>
</feature>
<evidence type="ECO:0000313" key="7">
    <source>
        <dbReference type="Proteomes" id="UP001597519"/>
    </source>
</evidence>
<dbReference type="Pfam" id="PF00440">
    <property type="entry name" value="TetR_N"/>
    <property type="match status" value="1"/>
</dbReference>
<dbReference type="Gene3D" id="1.10.10.60">
    <property type="entry name" value="Homeodomain-like"/>
    <property type="match status" value="1"/>
</dbReference>
<evidence type="ECO:0000259" key="5">
    <source>
        <dbReference type="PROSITE" id="PS50977"/>
    </source>
</evidence>
<proteinExistence type="predicted"/>
<evidence type="ECO:0000256" key="3">
    <source>
        <dbReference type="ARBA" id="ARBA00023163"/>
    </source>
</evidence>
<dbReference type="EMBL" id="JBHUOQ010000004">
    <property type="protein sequence ID" value="MFD2830982.1"/>
    <property type="molecule type" value="Genomic_DNA"/>
</dbReference>
<dbReference type="Proteomes" id="UP001597519">
    <property type="component" value="Unassembled WGS sequence"/>
</dbReference>
<accession>A0ABW5WWW7</accession>
<dbReference type="SUPFAM" id="SSF48498">
    <property type="entry name" value="Tetracyclin repressor-like, C-terminal domain"/>
    <property type="match status" value="1"/>
</dbReference>
<keyword evidence="1" id="KW-0805">Transcription regulation</keyword>
<dbReference type="PANTHER" id="PTHR30055:SF238">
    <property type="entry name" value="MYCOFACTOCIN BIOSYNTHESIS TRANSCRIPTIONAL REGULATOR MFTR-RELATED"/>
    <property type="match status" value="1"/>
</dbReference>
<comment type="caution">
    <text evidence="6">The sequence shown here is derived from an EMBL/GenBank/DDBJ whole genome shotgun (WGS) entry which is preliminary data.</text>
</comment>
<protein>
    <submittedName>
        <fullName evidence="6">TetR/AcrR family transcriptional regulator</fullName>
    </submittedName>
</protein>
<sequence length="194" mass="22642">MDTKEKILQSAREFFAKSGYEETSMAVIARSVGIKKPSLYAHYKSKEAIFKAVMEQEFIEYTSSVAKVLSDTDRPVKSLLHDLLLRFSLYDDESSSEFYYRYSRYQPADLEAVIVQKFEENEQIMTEMFNDLIQRGKENGEIDPALSNQQIYDTYFLLVDGLSTTPVMYKEEYKKEGITHIWEVFERGISPKEQ</sequence>
<evidence type="ECO:0000256" key="4">
    <source>
        <dbReference type="PROSITE-ProRule" id="PRU00335"/>
    </source>
</evidence>
<dbReference type="Gene3D" id="1.10.357.10">
    <property type="entry name" value="Tetracycline Repressor, domain 2"/>
    <property type="match status" value="1"/>
</dbReference>
<keyword evidence="7" id="KW-1185">Reference proteome</keyword>
<dbReference type="PROSITE" id="PS50977">
    <property type="entry name" value="HTH_TETR_2"/>
    <property type="match status" value="1"/>
</dbReference>
<organism evidence="6 7">
    <name type="scientific">Corticicoccus populi</name>
    <dbReference type="NCBI Taxonomy" id="1812821"/>
    <lineage>
        <taxon>Bacteria</taxon>
        <taxon>Bacillati</taxon>
        <taxon>Bacillota</taxon>
        <taxon>Bacilli</taxon>
        <taxon>Bacillales</taxon>
        <taxon>Staphylococcaceae</taxon>
        <taxon>Corticicoccus</taxon>
    </lineage>
</organism>
<dbReference type="PRINTS" id="PR00455">
    <property type="entry name" value="HTHTETR"/>
</dbReference>
<dbReference type="InterPro" id="IPR009057">
    <property type="entry name" value="Homeodomain-like_sf"/>
</dbReference>
<dbReference type="InterPro" id="IPR036271">
    <property type="entry name" value="Tet_transcr_reg_TetR-rel_C_sf"/>
</dbReference>
<feature type="DNA-binding region" description="H-T-H motif" evidence="4">
    <location>
        <begin position="24"/>
        <end position="43"/>
    </location>
</feature>
<keyword evidence="3" id="KW-0804">Transcription</keyword>
<dbReference type="SUPFAM" id="SSF46689">
    <property type="entry name" value="Homeodomain-like"/>
    <property type="match status" value="1"/>
</dbReference>
<gene>
    <name evidence="6" type="ORF">ACFSX4_10955</name>
</gene>
<dbReference type="InterPro" id="IPR001647">
    <property type="entry name" value="HTH_TetR"/>
</dbReference>